<sequence length="105" mass="11951">MVGHAPWGVGVAEYFYNLYEYLDGFRKYGEFDGGQYYDQPENVCYSTKAEVEAWLYGGNLPRSMLNYESLIDEVNREIKKLSKTGLILGKHNEELSTVLLALSAL</sequence>
<dbReference type="HOGENOM" id="CLU_2231251_0_0_5"/>
<accession>A0A067WAN2</accession>
<evidence type="ECO:0000313" key="1">
    <source>
        <dbReference type="EMBL" id="KEC55961.1"/>
    </source>
</evidence>
<comment type="caution">
    <text evidence="1">The sequence shown here is derived from an EMBL/GenBank/DDBJ whole genome shotgun (WGS) entry which is preliminary data.</text>
</comment>
<reference evidence="1 2" key="1">
    <citation type="submission" date="2012-04" db="EMBL/GenBank/DDBJ databases">
        <title>The Genome Sequence of Bartonella koehlerae C-29.</title>
        <authorList>
            <consortium name="The Broad Institute Genome Sequencing Platform"/>
            <consortium name="The Broad Institute Genome Sequencing Center for Infectious Disease"/>
            <person name="Feldgarden M."/>
            <person name="Kirby J."/>
            <person name="Kosoy M."/>
            <person name="Birtles R."/>
            <person name="Probert W.S."/>
            <person name="Chiaraviglio L."/>
            <person name="Walker B."/>
            <person name="Young S.K."/>
            <person name="Zeng Q."/>
            <person name="Gargeya S."/>
            <person name="Fitzgerald M."/>
            <person name="Haas B."/>
            <person name="Abouelleil A."/>
            <person name="Alvarado L."/>
            <person name="Arachchi H.M."/>
            <person name="Berlin A.M."/>
            <person name="Chapman S.B."/>
            <person name="Goldberg J."/>
            <person name="Griggs A."/>
            <person name="Gujja S."/>
            <person name="Hansen M."/>
            <person name="Howarth C."/>
            <person name="Imamovic A."/>
            <person name="Larimer J."/>
            <person name="McCowen C."/>
            <person name="Montmayeur A."/>
            <person name="Murphy C."/>
            <person name="Neiman D."/>
            <person name="Pearson M."/>
            <person name="Priest M."/>
            <person name="Roberts A."/>
            <person name="Saif S."/>
            <person name="Shea T."/>
            <person name="Sisk P."/>
            <person name="Sykes S."/>
            <person name="Wortman J."/>
            <person name="Nusbaum C."/>
            <person name="Birren B."/>
        </authorList>
    </citation>
    <scope>NUCLEOTIDE SEQUENCE [LARGE SCALE GENOMIC DNA]</scope>
    <source>
        <strain evidence="1 2">C-29</strain>
    </source>
</reference>
<gene>
    <name evidence="1" type="ORF">O9A_00186</name>
</gene>
<keyword evidence="2" id="KW-1185">Reference proteome</keyword>
<dbReference type="EMBL" id="AHPL01000003">
    <property type="protein sequence ID" value="KEC55961.1"/>
    <property type="molecule type" value="Genomic_DNA"/>
</dbReference>
<name>A0A067WAN2_9HYPH</name>
<proteinExistence type="predicted"/>
<dbReference type="Proteomes" id="UP000027015">
    <property type="component" value="Unassembled WGS sequence"/>
</dbReference>
<dbReference type="AlphaFoldDB" id="A0A067WAN2"/>
<organism evidence="1 2">
    <name type="scientific">Bartonella koehlerae C-29</name>
    <dbReference type="NCBI Taxonomy" id="1134510"/>
    <lineage>
        <taxon>Bacteria</taxon>
        <taxon>Pseudomonadati</taxon>
        <taxon>Pseudomonadota</taxon>
        <taxon>Alphaproteobacteria</taxon>
        <taxon>Hyphomicrobiales</taxon>
        <taxon>Bartonellaceae</taxon>
        <taxon>Bartonella</taxon>
    </lineage>
</organism>
<dbReference type="eggNOG" id="ENOG50313VT">
    <property type="taxonomic scope" value="Bacteria"/>
</dbReference>
<evidence type="ECO:0000313" key="2">
    <source>
        <dbReference type="Proteomes" id="UP000027015"/>
    </source>
</evidence>
<dbReference type="RefSeq" id="WP_195890911.1">
    <property type="nucleotide sequence ID" value="NZ_CADEAH010000002.1"/>
</dbReference>
<protein>
    <submittedName>
        <fullName evidence="1">Uncharacterized protein</fullName>
    </submittedName>
</protein>